<proteinExistence type="predicted"/>
<sequence length="489" mass="53045">MSDLEPVPPVTELFKAGAIGTLIETAIGTAIGYPTSRATATCTAQNLQNILSSSSPYMVFPALAVSGRVSTSTKNVFQVVRHGVIIKSNEGNYYYIGGKSNYWIQNRAFHAFQGTTEFTLKAEEGVHLFEAIRDAPSNIIVLQVRTSRLSQAWEQPKPPEGCQTPFIGWIMDALEGGIGAGVIMNYLPYFLDEPIRNLKVGHRGLIYESGGKYTTDSFQGFLRTISKFPPLPFLGIIKSTPPPLGDKLPSPFPGFIYAPTPVSIMNDLCQFLLAFSGEAQDDCSALVGNDNKIQQFSDSLDALIGAPIFTSLYCPSGCKNIGLAGLVYRGTSATIKGYGFLVFNFVKPPTDYSDAAIAEYANQLGVSNVLEISKRLVGSANKAEASIISALGLSAVVAGAIIAYLVTWYSDWQKTYNEARPYAEQAKAVIDKVRNKLNQMREYRLLSFVDECLAEVIEEGASPDEWYDATLSCLFEKGEHVAGGPVPGP</sequence>
<evidence type="ECO:0000313" key="2">
    <source>
        <dbReference type="Proteomes" id="UP000053480"/>
    </source>
</evidence>
<name>A0ACC6TNB2_9CREN</name>
<organism evidence="1 2">
    <name type="scientific">Candidatus Aramenus sulfurataquae</name>
    <dbReference type="NCBI Taxonomy" id="1326980"/>
    <lineage>
        <taxon>Archaea</taxon>
        <taxon>Thermoproteota</taxon>
        <taxon>Thermoprotei</taxon>
        <taxon>Sulfolobales</taxon>
        <taxon>Sulfolobaceae</taxon>
        <taxon>Candidatus Aramenus</taxon>
    </lineage>
</organism>
<evidence type="ECO:0000313" key="1">
    <source>
        <dbReference type="EMBL" id="MEW9491367.1"/>
    </source>
</evidence>
<comment type="caution">
    <text evidence="1">The sequence shown here is derived from an EMBL/GenBank/DDBJ whole genome shotgun (WGS) entry which is preliminary data.</text>
</comment>
<reference evidence="1" key="1">
    <citation type="submission" date="2024-07" db="EMBL/GenBank/DDBJ databases">
        <title>Metagenome and Metagenome-Assembled Genomes of Archaea from a hot spring from the geothermal field of Los Azufres, Mexico.</title>
        <authorList>
            <person name="Marin-Paredes R."/>
            <person name="Martinez-Romero E."/>
            <person name="Servin-Garciduenas L.E."/>
        </authorList>
    </citation>
    <scope>NUCLEOTIDE SEQUENCE</scope>
    <source>
        <strain evidence="1">AZ1-454</strain>
    </source>
</reference>
<protein>
    <submittedName>
        <fullName evidence="1">Uncharacterized protein</fullName>
    </submittedName>
</protein>
<accession>A0ACC6TNB2</accession>
<dbReference type="Proteomes" id="UP000053480">
    <property type="component" value="Unassembled WGS sequence"/>
</dbReference>
<gene>
    <name evidence="1" type="ORF">TQ35_0004080</name>
</gene>
<dbReference type="EMBL" id="JZWS03000004">
    <property type="protein sequence ID" value="MEW9491367.1"/>
    <property type="molecule type" value="Genomic_DNA"/>
</dbReference>